<accession>A0AAD5TJW1</accession>
<evidence type="ECO:0000313" key="2">
    <source>
        <dbReference type="EMBL" id="KAJ3178758.1"/>
    </source>
</evidence>
<protein>
    <submittedName>
        <fullName evidence="2">Uncharacterized protein</fullName>
    </submittedName>
</protein>
<dbReference type="Proteomes" id="UP001212152">
    <property type="component" value="Unassembled WGS sequence"/>
</dbReference>
<feature type="region of interest" description="Disordered" evidence="1">
    <location>
        <begin position="1"/>
        <end position="43"/>
    </location>
</feature>
<evidence type="ECO:0000256" key="1">
    <source>
        <dbReference type="SAM" id="MobiDB-lite"/>
    </source>
</evidence>
<organism evidence="2 3">
    <name type="scientific">Geranomyces variabilis</name>
    <dbReference type="NCBI Taxonomy" id="109894"/>
    <lineage>
        <taxon>Eukaryota</taxon>
        <taxon>Fungi</taxon>
        <taxon>Fungi incertae sedis</taxon>
        <taxon>Chytridiomycota</taxon>
        <taxon>Chytridiomycota incertae sedis</taxon>
        <taxon>Chytridiomycetes</taxon>
        <taxon>Spizellomycetales</taxon>
        <taxon>Powellomycetaceae</taxon>
        <taxon>Geranomyces</taxon>
    </lineage>
</organism>
<gene>
    <name evidence="2" type="ORF">HDU87_003313</name>
</gene>
<name>A0AAD5TJW1_9FUNG</name>
<evidence type="ECO:0000313" key="3">
    <source>
        <dbReference type="Proteomes" id="UP001212152"/>
    </source>
</evidence>
<sequence length="175" mass="19194">MGPMCGGLTLDERHPEPNEGQEHKDSVREAIRPVPQLRSPEDVNCGEGDAVRKLLTGCGMTRDVPKEEWSSEELHAIARTYKIKTTLSAIYSDNSGDSFWLMGSDGNLFGFDALLGDVRKLGNTNDWEAAVAQYAEWEKLPSMRQSPDQSPQCGCFNAPPDGGKVFDSGVSMEDL</sequence>
<feature type="compositionally biased region" description="Basic and acidic residues" evidence="1">
    <location>
        <begin position="10"/>
        <end position="31"/>
    </location>
</feature>
<dbReference type="AlphaFoldDB" id="A0AAD5TJW1"/>
<comment type="caution">
    <text evidence="2">The sequence shown here is derived from an EMBL/GenBank/DDBJ whole genome shotgun (WGS) entry which is preliminary data.</text>
</comment>
<keyword evidence="3" id="KW-1185">Reference proteome</keyword>
<dbReference type="EMBL" id="JADGJQ010000024">
    <property type="protein sequence ID" value="KAJ3178758.1"/>
    <property type="molecule type" value="Genomic_DNA"/>
</dbReference>
<proteinExistence type="predicted"/>
<reference evidence="2" key="1">
    <citation type="submission" date="2020-05" db="EMBL/GenBank/DDBJ databases">
        <title>Phylogenomic resolution of chytrid fungi.</title>
        <authorList>
            <person name="Stajich J.E."/>
            <person name="Amses K."/>
            <person name="Simmons R."/>
            <person name="Seto K."/>
            <person name="Myers J."/>
            <person name="Bonds A."/>
            <person name="Quandt C.A."/>
            <person name="Barry K."/>
            <person name="Liu P."/>
            <person name="Grigoriev I."/>
            <person name="Longcore J.E."/>
            <person name="James T.Y."/>
        </authorList>
    </citation>
    <scope>NUCLEOTIDE SEQUENCE</scope>
    <source>
        <strain evidence="2">JEL0379</strain>
    </source>
</reference>